<evidence type="ECO:0000256" key="5">
    <source>
        <dbReference type="ARBA" id="ARBA00022857"/>
    </source>
</evidence>
<keyword evidence="6 7" id="KW-0560">Oxidoreductase</keyword>
<dbReference type="InterPro" id="IPR018517">
    <property type="entry name" value="tRNA_hU_synthase_CS"/>
</dbReference>
<dbReference type="InterPro" id="IPR035587">
    <property type="entry name" value="DUS-like_FMN-bd"/>
</dbReference>
<dbReference type="GO" id="GO:0050660">
    <property type="term" value="F:flavin adenine dinucleotide binding"/>
    <property type="evidence" value="ECO:0007669"/>
    <property type="project" value="InterPro"/>
</dbReference>
<keyword evidence="5" id="KW-0521">NADP</keyword>
<comment type="cofactor">
    <cofactor evidence="1 7 9">
        <name>FMN</name>
        <dbReference type="ChEBI" id="CHEBI:58210"/>
    </cofactor>
</comment>
<protein>
    <recommendedName>
        <fullName evidence="7">tRNA-dihydrouridine synthase</fullName>
        <ecNumber evidence="7">1.3.1.-</ecNumber>
    </recommendedName>
</protein>
<organism evidence="12 13">
    <name type="scientific">Capillimicrobium parvum</name>
    <dbReference type="NCBI Taxonomy" id="2884022"/>
    <lineage>
        <taxon>Bacteria</taxon>
        <taxon>Bacillati</taxon>
        <taxon>Actinomycetota</taxon>
        <taxon>Thermoleophilia</taxon>
        <taxon>Solirubrobacterales</taxon>
        <taxon>Capillimicrobiaceae</taxon>
        <taxon>Capillimicrobium</taxon>
    </lineage>
</organism>
<keyword evidence="2 7" id="KW-0285">Flavoprotein</keyword>
<evidence type="ECO:0000256" key="7">
    <source>
        <dbReference type="PIRNR" id="PIRNR006621"/>
    </source>
</evidence>
<proteinExistence type="inferred from homology"/>
<feature type="binding site" evidence="9">
    <location>
        <position position="204"/>
    </location>
    <ligand>
        <name>FMN</name>
        <dbReference type="ChEBI" id="CHEBI:58210"/>
    </ligand>
</feature>
<dbReference type="PANTHER" id="PTHR45846:SF1">
    <property type="entry name" value="TRNA-DIHYDROURIDINE(47) SYNTHASE [NAD(P)(+)]-LIKE"/>
    <property type="match status" value="1"/>
</dbReference>
<feature type="binding site" evidence="9">
    <location>
        <begin position="259"/>
        <end position="260"/>
    </location>
    <ligand>
        <name>FMN</name>
        <dbReference type="ChEBI" id="CHEBI:58210"/>
    </ligand>
</feature>
<dbReference type="Proteomes" id="UP001162834">
    <property type="component" value="Chromosome"/>
</dbReference>
<dbReference type="EMBL" id="CP087164">
    <property type="protein sequence ID" value="UGS37932.1"/>
    <property type="molecule type" value="Genomic_DNA"/>
</dbReference>
<gene>
    <name evidence="12" type="primary">dus</name>
    <name evidence="12" type="ORF">DSM104329_04354</name>
</gene>
<feature type="region of interest" description="Disordered" evidence="10">
    <location>
        <begin position="1"/>
        <end position="22"/>
    </location>
</feature>
<evidence type="ECO:0000259" key="11">
    <source>
        <dbReference type="Pfam" id="PF01207"/>
    </source>
</evidence>
<dbReference type="Gene3D" id="3.20.20.70">
    <property type="entry name" value="Aldolase class I"/>
    <property type="match status" value="1"/>
</dbReference>
<feature type="domain" description="DUS-like FMN-binding" evidence="11">
    <location>
        <begin position="43"/>
        <end position="339"/>
    </location>
</feature>
<dbReference type="PIRSF" id="PIRSF006621">
    <property type="entry name" value="Dus"/>
    <property type="match status" value="1"/>
</dbReference>
<evidence type="ECO:0000256" key="10">
    <source>
        <dbReference type="SAM" id="MobiDB-lite"/>
    </source>
</evidence>
<accession>A0A9E7C2S0</accession>
<evidence type="ECO:0000256" key="9">
    <source>
        <dbReference type="PIRSR" id="PIRSR006621-2"/>
    </source>
</evidence>
<feature type="active site" description="Proton donor" evidence="8">
    <location>
        <position position="134"/>
    </location>
</feature>
<dbReference type="EC" id="1.3.1.-" evidence="7"/>
<dbReference type="CDD" id="cd02801">
    <property type="entry name" value="DUS_like_FMN"/>
    <property type="match status" value="1"/>
</dbReference>
<dbReference type="InterPro" id="IPR001269">
    <property type="entry name" value="DUS_fam"/>
</dbReference>
<dbReference type="SUPFAM" id="SSF51395">
    <property type="entry name" value="FMN-linked oxidoreductases"/>
    <property type="match status" value="1"/>
</dbReference>
<evidence type="ECO:0000256" key="1">
    <source>
        <dbReference type="ARBA" id="ARBA00001917"/>
    </source>
</evidence>
<dbReference type="InterPro" id="IPR013785">
    <property type="entry name" value="Aldolase_TIM"/>
</dbReference>
<comment type="similarity">
    <text evidence="7">Belongs to the dus family.</text>
</comment>
<reference evidence="12" key="1">
    <citation type="journal article" date="2022" name="Int. J. Syst. Evol. Microbiol.">
        <title>Pseudomonas aegrilactucae sp. nov. and Pseudomonas morbosilactucae sp. nov., pathogens causing bacterial rot of lettuce in Japan.</title>
        <authorList>
            <person name="Sawada H."/>
            <person name="Fujikawa T."/>
            <person name="Satou M."/>
        </authorList>
    </citation>
    <scope>NUCLEOTIDE SEQUENCE</scope>
    <source>
        <strain evidence="12">0166_1</strain>
    </source>
</reference>
<dbReference type="PANTHER" id="PTHR45846">
    <property type="entry name" value="TRNA-DIHYDROURIDINE(47) SYNTHASE [NAD(P)(+)]-LIKE"/>
    <property type="match status" value="1"/>
</dbReference>
<evidence type="ECO:0000256" key="4">
    <source>
        <dbReference type="ARBA" id="ARBA00022694"/>
    </source>
</evidence>
<feature type="binding site" evidence="9">
    <location>
        <position position="103"/>
    </location>
    <ligand>
        <name>FMN</name>
        <dbReference type="ChEBI" id="CHEBI:58210"/>
    </ligand>
</feature>
<keyword evidence="3 7" id="KW-0288">FMN</keyword>
<comment type="function">
    <text evidence="7">Catalyzes the synthesis of 5,6-dihydrouridine (D), a modified base found in the D-loop of most tRNAs, via the reduction of the C5-C6 double bond in target uridines.</text>
</comment>
<evidence type="ECO:0000256" key="3">
    <source>
        <dbReference type="ARBA" id="ARBA00022643"/>
    </source>
</evidence>
<dbReference type="AlphaFoldDB" id="A0A9E7C2S0"/>
<keyword evidence="4 7" id="KW-0819">tRNA processing</keyword>
<keyword evidence="13" id="KW-1185">Reference proteome</keyword>
<dbReference type="GO" id="GO:0003723">
    <property type="term" value="F:RNA binding"/>
    <property type="evidence" value="ECO:0007669"/>
    <property type="project" value="TreeGrafter"/>
</dbReference>
<evidence type="ECO:0000256" key="2">
    <source>
        <dbReference type="ARBA" id="ARBA00022630"/>
    </source>
</evidence>
<feature type="binding site" evidence="9">
    <location>
        <position position="173"/>
    </location>
    <ligand>
        <name>FMN</name>
        <dbReference type="ChEBI" id="CHEBI:58210"/>
    </ligand>
</feature>
<name>A0A9E7C2S0_9ACTN</name>
<evidence type="ECO:0000313" key="12">
    <source>
        <dbReference type="EMBL" id="UGS37932.1"/>
    </source>
</evidence>
<keyword evidence="9" id="KW-0547">Nucleotide-binding</keyword>
<dbReference type="Pfam" id="PF01207">
    <property type="entry name" value="Dus"/>
    <property type="match status" value="1"/>
</dbReference>
<evidence type="ECO:0000256" key="6">
    <source>
        <dbReference type="ARBA" id="ARBA00023002"/>
    </source>
</evidence>
<dbReference type="KEGG" id="sbae:DSM104329_04354"/>
<evidence type="ECO:0000256" key="8">
    <source>
        <dbReference type="PIRSR" id="PIRSR006621-1"/>
    </source>
</evidence>
<dbReference type="GO" id="GO:0017150">
    <property type="term" value="F:tRNA dihydrouridine synthase activity"/>
    <property type="evidence" value="ECO:0007669"/>
    <property type="project" value="InterPro"/>
</dbReference>
<feature type="compositionally biased region" description="Basic and acidic residues" evidence="10">
    <location>
        <begin position="13"/>
        <end position="22"/>
    </location>
</feature>
<evidence type="ECO:0000313" key="13">
    <source>
        <dbReference type="Proteomes" id="UP001162834"/>
    </source>
</evidence>
<sequence>MSRSVRPGTPNRPRTEREGAYDDHVLTEPWTLGGLTVPNRVVLAPLAGIGTWFVRLQAKRYGAGMATSEMVSSFAIHHRNEKTLGEMLRVDPRERGTGPVSLQLFGQDPEIMRSAAAYVREHTDVDVIDINMGCPVPKVCKTGAGAALLADPGTAVAVARAAREGSGLPVTVKLRSGQRAGERSGAQLARRLVEDAGVAGIGFHPRSAQVHHKGTPDYALAAQLVEELPAPVILSGGLSDAASAQAAYERTGAAAIMLARGSLGNPWLFAQLLGDREDEPSESEVLAELDWLMDRAVEHLGEVRAGRWLRKAYPWYVERLGGGKALQGAMQQTDTVAAARAVLAGRFTLSAAA</sequence>
<dbReference type="PROSITE" id="PS01136">
    <property type="entry name" value="UPF0034"/>
    <property type="match status" value="1"/>
</dbReference>